<evidence type="ECO:0000313" key="5">
    <source>
        <dbReference type="EMBL" id="RUS82975.1"/>
    </source>
</evidence>
<gene>
    <name evidence="5" type="ORF">EGW08_009260</name>
</gene>
<keyword evidence="2 3" id="KW-0378">Hydrolase</keyword>
<dbReference type="OrthoDB" id="408631at2759"/>
<feature type="domain" description="Carboxylesterase type B" evidence="4">
    <location>
        <begin position="1"/>
        <end position="191"/>
    </location>
</feature>
<keyword evidence="6" id="KW-1185">Reference proteome</keyword>
<dbReference type="PANTHER" id="PTHR11559">
    <property type="entry name" value="CARBOXYLESTERASE"/>
    <property type="match status" value="1"/>
</dbReference>
<dbReference type="Proteomes" id="UP000271974">
    <property type="component" value="Unassembled WGS sequence"/>
</dbReference>
<accession>A0A433TN12</accession>
<dbReference type="AlphaFoldDB" id="A0A433TN12"/>
<evidence type="ECO:0000256" key="1">
    <source>
        <dbReference type="ARBA" id="ARBA00005964"/>
    </source>
</evidence>
<sequence>PGNLGLRDQLLAISWVKQNIARFGGDPDDVTVFGQSAGGISLSALAMSPLAKGLFSKAIIQSGNFASTITINDDPKENLYRFAEQTGCKPRFYFPGLLRLYHESILACLMRKDATELRFRSYSDFAAGPGTDNIFTNGLLNGGGLSLVIDGEVIPREPRSMLADENYLRENGVLDRSYVIGITNFEAGLLAGIISSIPR</sequence>
<organism evidence="5 6">
    <name type="scientific">Elysia chlorotica</name>
    <name type="common">Eastern emerald elysia</name>
    <name type="synonym">Sea slug</name>
    <dbReference type="NCBI Taxonomy" id="188477"/>
    <lineage>
        <taxon>Eukaryota</taxon>
        <taxon>Metazoa</taxon>
        <taxon>Spiralia</taxon>
        <taxon>Lophotrochozoa</taxon>
        <taxon>Mollusca</taxon>
        <taxon>Gastropoda</taxon>
        <taxon>Heterobranchia</taxon>
        <taxon>Euthyneura</taxon>
        <taxon>Panpulmonata</taxon>
        <taxon>Sacoglossa</taxon>
        <taxon>Placobranchoidea</taxon>
        <taxon>Plakobranchidae</taxon>
        <taxon>Elysia</taxon>
    </lineage>
</organism>
<dbReference type="EC" id="3.1.1.-" evidence="3"/>
<protein>
    <recommendedName>
        <fullName evidence="3">Carboxylic ester hydrolase</fullName>
        <ecNumber evidence="3">3.1.1.-</ecNumber>
    </recommendedName>
</protein>
<dbReference type="InterPro" id="IPR029058">
    <property type="entry name" value="AB_hydrolase_fold"/>
</dbReference>
<comment type="caution">
    <text evidence="5">The sequence shown here is derived from an EMBL/GenBank/DDBJ whole genome shotgun (WGS) entry which is preliminary data.</text>
</comment>
<evidence type="ECO:0000256" key="2">
    <source>
        <dbReference type="ARBA" id="ARBA00022801"/>
    </source>
</evidence>
<dbReference type="SUPFAM" id="SSF53474">
    <property type="entry name" value="alpha/beta-Hydrolases"/>
    <property type="match status" value="1"/>
</dbReference>
<feature type="non-terminal residue" evidence="5">
    <location>
        <position position="1"/>
    </location>
</feature>
<dbReference type="GO" id="GO:0016787">
    <property type="term" value="F:hydrolase activity"/>
    <property type="evidence" value="ECO:0007669"/>
    <property type="project" value="UniProtKB-KW"/>
</dbReference>
<evidence type="ECO:0000259" key="4">
    <source>
        <dbReference type="Pfam" id="PF00135"/>
    </source>
</evidence>
<dbReference type="Gene3D" id="3.40.50.1820">
    <property type="entry name" value="alpha/beta hydrolase"/>
    <property type="match status" value="1"/>
</dbReference>
<comment type="similarity">
    <text evidence="1 3">Belongs to the type-B carboxylesterase/lipase family.</text>
</comment>
<dbReference type="PROSITE" id="PS00122">
    <property type="entry name" value="CARBOXYLESTERASE_B_1"/>
    <property type="match status" value="1"/>
</dbReference>
<evidence type="ECO:0000256" key="3">
    <source>
        <dbReference type="RuleBase" id="RU361235"/>
    </source>
</evidence>
<dbReference type="EMBL" id="RQTK01000263">
    <property type="protein sequence ID" value="RUS82975.1"/>
    <property type="molecule type" value="Genomic_DNA"/>
</dbReference>
<proteinExistence type="inferred from homology"/>
<name>A0A433TN12_ELYCH</name>
<dbReference type="Pfam" id="PF00135">
    <property type="entry name" value="COesterase"/>
    <property type="match status" value="1"/>
</dbReference>
<feature type="non-terminal residue" evidence="5">
    <location>
        <position position="199"/>
    </location>
</feature>
<dbReference type="InterPro" id="IPR050309">
    <property type="entry name" value="Type-B_Carboxylest/Lipase"/>
</dbReference>
<reference evidence="5 6" key="1">
    <citation type="submission" date="2019-01" db="EMBL/GenBank/DDBJ databases">
        <title>A draft genome assembly of the solar-powered sea slug Elysia chlorotica.</title>
        <authorList>
            <person name="Cai H."/>
            <person name="Li Q."/>
            <person name="Fang X."/>
            <person name="Li J."/>
            <person name="Curtis N.E."/>
            <person name="Altenburger A."/>
            <person name="Shibata T."/>
            <person name="Feng M."/>
            <person name="Maeda T."/>
            <person name="Schwartz J.A."/>
            <person name="Shigenobu S."/>
            <person name="Lundholm N."/>
            <person name="Nishiyama T."/>
            <person name="Yang H."/>
            <person name="Hasebe M."/>
            <person name="Li S."/>
            <person name="Pierce S.K."/>
            <person name="Wang J."/>
        </authorList>
    </citation>
    <scope>NUCLEOTIDE SEQUENCE [LARGE SCALE GENOMIC DNA]</scope>
    <source>
        <strain evidence="5">EC2010</strain>
        <tissue evidence="5">Whole organism of an adult</tissue>
    </source>
</reference>
<evidence type="ECO:0000313" key="6">
    <source>
        <dbReference type="Proteomes" id="UP000271974"/>
    </source>
</evidence>
<dbReference type="InterPro" id="IPR019826">
    <property type="entry name" value="Carboxylesterase_B_AS"/>
</dbReference>
<dbReference type="STRING" id="188477.A0A433TN12"/>
<dbReference type="InterPro" id="IPR002018">
    <property type="entry name" value="CarbesteraseB"/>
</dbReference>